<keyword evidence="14" id="KW-1185">Reference proteome</keyword>
<evidence type="ECO:0000256" key="10">
    <source>
        <dbReference type="RuleBase" id="RU363075"/>
    </source>
</evidence>
<keyword evidence="6 10" id="KW-0256">Endoplasmic reticulum</keyword>
<keyword evidence="5 10" id="KW-0812">Transmembrane</keyword>
<evidence type="ECO:0000313" key="13">
    <source>
        <dbReference type="EMBL" id="PVU97182.1"/>
    </source>
</evidence>
<feature type="chain" id="PRO_5033327949" description="Mannosyltransferase" evidence="11">
    <location>
        <begin position="21"/>
        <end position="563"/>
    </location>
</feature>
<evidence type="ECO:0000256" key="3">
    <source>
        <dbReference type="ARBA" id="ARBA00022676"/>
    </source>
</evidence>
<feature type="transmembrane region" description="Helical" evidence="10">
    <location>
        <begin position="266"/>
        <end position="286"/>
    </location>
</feature>
<comment type="function">
    <text evidence="9">Mannosyltransferase involved in glycosylphosphatidylinositol-anchor biosynthesis. Transfers the third mannose to Man2-GlcN-acyl-PI during GPI precursor assembly.</text>
</comment>
<dbReference type="OrthoDB" id="416834at2759"/>
<evidence type="ECO:0000256" key="5">
    <source>
        <dbReference type="ARBA" id="ARBA00022692"/>
    </source>
</evidence>
<evidence type="ECO:0000256" key="6">
    <source>
        <dbReference type="ARBA" id="ARBA00022824"/>
    </source>
</evidence>
<dbReference type="STRING" id="61424.A0A2T9YXV8"/>
<dbReference type="Pfam" id="PF03901">
    <property type="entry name" value="Glyco_transf_22"/>
    <property type="match status" value="2"/>
</dbReference>
<dbReference type="InterPro" id="IPR005599">
    <property type="entry name" value="GPI_mannosylTrfase"/>
</dbReference>
<reference evidence="13 14" key="1">
    <citation type="journal article" date="2018" name="MBio">
        <title>Comparative Genomics Reveals the Core Gene Toolbox for the Fungus-Insect Symbiosis.</title>
        <authorList>
            <person name="Wang Y."/>
            <person name="Stata M."/>
            <person name="Wang W."/>
            <person name="Stajich J.E."/>
            <person name="White M.M."/>
            <person name="Moncalvo J.M."/>
        </authorList>
    </citation>
    <scope>NUCLEOTIDE SEQUENCE [LARGE SCALE GENOMIC DNA]</scope>
    <source>
        <strain evidence="13 14">AUS-77-4</strain>
    </source>
</reference>
<feature type="signal peptide" evidence="11">
    <location>
        <begin position="1"/>
        <end position="20"/>
    </location>
</feature>
<protein>
    <recommendedName>
        <fullName evidence="10">Mannosyltransferase</fullName>
        <ecNumber evidence="10">2.4.1.-</ecNumber>
    </recommendedName>
</protein>
<evidence type="ECO:0000256" key="8">
    <source>
        <dbReference type="ARBA" id="ARBA00023136"/>
    </source>
</evidence>
<dbReference type="EMBL" id="MBFT01000116">
    <property type="protein sequence ID" value="PVU97182.1"/>
    <property type="molecule type" value="Genomic_DNA"/>
</dbReference>
<feature type="transmembrane region" description="Helical" evidence="10">
    <location>
        <begin position="174"/>
        <end position="193"/>
    </location>
</feature>
<keyword evidence="4" id="KW-0808">Transferase</keyword>
<feature type="transmembrane region" description="Helical" evidence="10">
    <location>
        <begin position="114"/>
        <end position="131"/>
    </location>
</feature>
<dbReference type="GO" id="GO:0006506">
    <property type="term" value="P:GPI anchor biosynthetic process"/>
    <property type="evidence" value="ECO:0007669"/>
    <property type="project" value="TreeGrafter"/>
</dbReference>
<sequence length="563" mass="65304">MTNNLRFIFLFLFIYRLLVAFSADTFIFPDETWQSLEVGHRIAYGYGYLTWEWRDKLREWAHPLIFAILYKFNSLIGLENSLLLLSPCVAMAFISALIDYYTFVFIKKYYGDDLAVWGLFCVTSSWITFSGTSKALSNSIETAFSAMAYAFWPWSSGLILLYKSDQKTLILKKIVLVGILAFLAMLILDRIGYGEWSIPLLNFYKFNFKENLAVWFGESSVFYHLIVTIPVLFTTMLPFTIYGVFVELRKYKRTPQSNNQHYLSSFFVVEPAIVVLGSLIIYSLAGHKEYRFLFPILPIGFMYTAIGLNSLYGPLLSENSKKSLNPKKASKSQIKSGPKKFQKFFELILSFNNKKSAVLFIVITNFSAGIFTNTFHKRGVIKVMDYIRINAQADLIKDVGFIMPCHSTPFYSHVHKKIPMWFLSCEPPKTSSNIDSHYFEAQDFNDNPEDFIIKNLVPLNSKLVTRKKSIDSDTLIEFYIPVLKQKIDRLSYSVEDINLAELYKNSKKLRFAPSHLILYDSMKPRIEKILNKYGYTECARFFNTIWESDERRKGDVLVFCYEQ</sequence>
<feature type="transmembrane region" description="Helical" evidence="10">
    <location>
        <begin position="82"/>
        <end position="102"/>
    </location>
</feature>
<dbReference type="EC" id="2.4.1.-" evidence="10"/>
<comment type="similarity">
    <text evidence="2">Belongs to the glycosyltransferase 22 family. PIGB subfamily.</text>
</comment>
<dbReference type="GO" id="GO:0005789">
    <property type="term" value="C:endoplasmic reticulum membrane"/>
    <property type="evidence" value="ECO:0007669"/>
    <property type="project" value="UniProtKB-SubCell"/>
</dbReference>
<keyword evidence="7 10" id="KW-1133">Transmembrane helix</keyword>
<feature type="transmembrane region" description="Helical" evidence="10">
    <location>
        <begin position="143"/>
        <end position="162"/>
    </location>
</feature>
<evidence type="ECO:0000256" key="7">
    <source>
        <dbReference type="ARBA" id="ARBA00022989"/>
    </source>
</evidence>
<keyword evidence="3 10" id="KW-0328">Glycosyltransferase</keyword>
<dbReference type="AlphaFoldDB" id="A0A2T9YXV8"/>
<name>A0A2T9YXV8_9FUNG</name>
<evidence type="ECO:0000256" key="9">
    <source>
        <dbReference type="ARBA" id="ARBA00024708"/>
    </source>
</evidence>
<accession>A0A2T9YXV8</accession>
<evidence type="ECO:0000256" key="2">
    <source>
        <dbReference type="ARBA" id="ARBA00006065"/>
    </source>
</evidence>
<comment type="caution">
    <text evidence="13">The sequence shown here is derived from an EMBL/GenBank/DDBJ whole genome shotgun (WGS) entry which is preliminary data.</text>
</comment>
<evidence type="ECO:0000256" key="4">
    <source>
        <dbReference type="ARBA" id="ARBA00022679"/>
    </source>
</evidence>
<evidence type="ECO:0000256" key="11">
    <source>
        <dbReference type="SAM" id="SignalP"/>
    </source>
</evidence>
<evidence type="ECO:0000313" key="14">
    <source>
        <dbReference type="Proteomes" id="UP000245699"/>
    </source>
</evidence>
<dbReference type="PANTHER" id="PTHR22760">
    <property type="entry name" value="GLYCOSYLTRANSFERASE"/>
    <property type="match status" value="1"/>
</dbReference>
<keyword evidence="11" id="KW-0732">Signal</keyword>
<dbReference type="Proteomes" id="UP000245699">
    <property type="component" value="Unassembled WGS sequence"/>
</dbReference>
<dbReference type="PANTHER" id="PTHR22760:SF4">
    <property type="entry name" value="GPI MANNOSYLTRANSFERASE 3"/>
    <property type="match status" value="1"/>
</dbReference>
<dbReference type="GO" id="GO:0000026">
    <property type="term" value="F:alpha-1,2-mannosyltransferase activity"/>
    <property type="evidence" value="ECO:0007669"/>
    <property type="project" value="TreeGrafter"/>
</dbReference>
<proteinExistence type="inferred from homology"/>
<feature type="transmembrane region" description="Helical" evidence="10">
    <location>
        <begin position="221"/>
        <end position="245"/>
    </location>
</feature>
<evidence type="ECO:0000256" key="1">
    <source>
        <dbReference type="ARBA" id="ARBA00004477"/>
    </source>
</evidence>
<dbReference type="EMBL" id="MBFT01000828">
    <property type="protein sequence ID" value="PVU86885.1"/>
    <property type="molecule type" value="Genomic_DNA"/>
</dbReference>
<keyword evidence="8 10" id="KW-0472">Membrane</keyword>
<comment type="subcellular location">
    <subcellularLocation>
        <location evidence="1 10">Endoplasmic reticulum membrane</location>
        <topology evidence="1 10">Multi-pass membrane protein</topology>
    </subcellularLocation>
</comment>
<evidence type="ECO:0000313" key="12">
    <source>
        <dbReference type="EMBL" id="PVU86885.1"/>
    </source>
</evidence>
<feature type="transmembrane region" description="Helical" evidence="10">
    <location>
        <begin position="357"/>
        <end position="375"/>
    </location>
</feature>
<organism evidence="13 14">
    <name type="scientific">Furculomyces boomerangus</name>
    <dbReference type="NCBI Taxonomy" id="61424"/>
    <lineage>
        <taxon>Eukaryota</taxon>
        <taxon>Fungi</taxon>
        <taxon>Fungi incertae sedis</taxon>
        <taxon>Zoopagomycota</taxon>
        <taxon>Kickxellomycotina</taxon>
        <taxon>Harpellomycetes</taxon>
        <taxon>Harpellales</taxon>
        <taxon>Harpellaceae</taxon>
        <taxon>Furculomyces</taxon>
    </lineage>
</organism>
<gene>
    <name evidence="13" type="ORF">BB559_002124</name>
    <name evidence="12" type="ORF">BB559_006358</name>
</gene>
<feature type="transmembrane region" description="Helical" evidence="10">
    <location>
        <begin position="292"/>
        <end position="312"/>
    </location>
</feature>